<dbReference type="GO" id="GO:0003729">
    <property type="term" value="F:mRNA binding"/>
    <property type="evidence" value="ECO:0007669"/>
    <property type="project" value="InterPro"/>
</dbReference>
<dbReference type="SMART" id="SM00356">
    <property type="entry name" value="ZnF_C3H1"/>
    <property type="match status" value="2"/>
</dbReference>
<dbReference type="FunFam" id="4.10.1000.10:FF:000018">
    <property type="entry name" value="Zinc finger protein"/>
    <property type="match status" value="1"/>
</dbReference>
<dbReference type="Proteomes" id="UP000692954">
    <property type="component" value="Unassembled WGS sequence"/>
</dbReference>
<proteinExistence type="predicted"/>
<reference evidence="7" key="1">
    <citation type="submission" date="2021-01" db="EMBL/GenBank/DDBJ databases">
        <authorList>
            <consortium name="Genoscope - CEA"/>
            <person name="William W."/>
        </authorList>
    </citation>
    <scope>NUCLEOTIDE SEQUENCE</scope>
</reference>
<accession>A0A8S1L0L0</accession>
<dbReference type="InterPro" id="IPR000571">
    <property type="entry name" value="Znf_CCCH"/>
</dbReference>
<dbReference type="Pfam" id="PF00642">
    <property type="entry name" value="zf-CCCH"/>
    <property type="match status" value="2"/>
</dbReference>
<dbReference type="PANTHER" id="PTHR12547:SF18">
    <property type="entry name" value="PROTEIN TIS11"/>
    <property type="match status" value="1"/>
</dbReference>
<evidence type="ECO:0000256" key="4">
    <source>
        <dbReference type="ARBA" id="ARBA00022833"/>
    </source>
</evidence>
<keyword evidence="4 5" id="KW-0862">Zinc</keyword>
<name>A0A8S1L0L0_9CILI</name>
<sequence length="161" mass="18893">MQQCGCISTQDENESLSSNLSCDLEECENKIEIKNKSKNKISYFFKVKTEVLKKIIIVYICKYWAIGYCQYGQQCAFAHGKHEMRQKTHVPHNYKTQVCKNYTKFGYCCYGERCQFKHPEKKGNKLPCLIYQNLLSSIGDNFFNQKLIKNKKRSKGLPYKI</sequence>
<dbReference type="PANTHER" id="PTHR12547">
    <property type="entry name" value="CCCH ZINC FINGER/TIS11-RELATED"/>
    <property type="match status" value="1"/>
</dbReference>
<dbReference type="EMBL" id="CAJJDN010000015">
    <property type="protein sequence ID" value="CAD8061248.1"/>
    <property type="molecule type" value="Genomic_DNA"/>
</dbReference>
<comment type="caution">
    <text evidence="7">The sequence shown here is derived from an EMBL/GenBank/DDBJ whole genome shotgun (WGS) entry which is preliminary data.</text>
</comment>
<evidence type="ECO:0000256" key="1">
    <source>
        <dbReference type="ARBA" id="ARBA00022723"/>
    </source>
</evidence>
<evidence type="ECO:0000313" key="7">
    <source>
        <dbReference type="EMBL" id="CAD8061248.1"/>
    </source>
</evidence>
<keyword evidence="3 5" id="KW-0863">Zinc-finger</keyword>
<gene>
    <name evidence="7" type="ORF">PSON_ATCC_30995.1.T0150207</name>
</gene>
<organism evidence="7 8">
    <name type="scientific">Paramecium sonneborni</name>
    <dbReference type="NCBI Taxonomy" id="65129"/>
    <lineage>
        <taxon>Eukaryota</taxon>
        <taxon>Sar</taxon>
        <taxon>Alveolata</taxon>
        <taxon>Ciliophora</taxon>
        <taxon>Intramacronucleata</taxon>
        <taxon>Oligohymenophorea</taxon>
        <taxon>Peniculida</taxon>
        <taxon>Parameciidae</taxon>
        <taxon>Paramecium</taxon>
    </lineage>
</organism>
<dbReference type="OrthoDB" id="312601at2759"/>
<feature type="domain" description="C3H1-type" evidence="6">
    <location>
        <begin position="60"/>
        <end position="82"/>
    </location>
</feature>
<feature type="zinc finger region" description="C3H1-type" evidence="5">
    <location>
        <begin position="93"/>
        <end position="121"/>
    </location>
</feature>
<feature type="zinc finger region" description="C3H1-type" evidence="5">
    <location>
        <begin position="60"/>
        <end position="82"/>
    </location>
</feature>
<keyword evidence="2" id="KW-0677">Repeat</keyword>
<evidence type="ECO:0000313" key="8">
    <source>
        <dbReference type="Proteomes" id="UP000692954"/>
    </source>
</evidence>
<evidence type="ECO:0000256" key="2">
    <source>
        <dbReference type="ARBA" id="ARBA00022737"/>
    </source>
</evidence>
<keyword evidence="1 5" id="KW-0479">Metal-binding</keyword>
<dbReference type="AlphaFoldDB" id="A0A8S1L0L0"/>
<dbReference type="InterPro" id="IPR045877">
    <property type="entry name" value="ZFP36-like"/>
</dbReference>
<evidence type="ECO:0000256" key="5">
    <source>
        <dbReference type="PROSITE-ProRule" id="PRU00723"/>
    </source>
</evidence>
<protein>
    <recommendedName>
        <fullName evidence="6">C3H1-type domain-containing protein</fullName>
    </recommendedName>
</protein>
<evidence type="ECO:0000256" key="3">
    <source>
        <dbReference type="ARBA" id="ARBA00022771"/>
    </source>
</evidence>
<dbReference type="PROSITE" id="PS50103">
    <property type="entry name" value="ZF_C3H1"/>
    <property type="match status" value="2"/>
</dbReference>
<feature type="domain" description="C3H1-type" evidence="6">
    <location>
        <begin position="93"/>
        <end position="121"/>
    </location>
</feature>
<evidence type="ECO:0000259" key="6">
    <source>
        <dbReference type="PROSITE" id="PS50103"/>
    </source>
</evidence>
<keyword evidence="8" id="KW-1185">Reference proteome</keyword>
<dbReference type="GO" id="GO:0008270">
    <property type="term" value="F:zinc ion binding"/>
    <property type="evidence" value="ECO:0007669"/>
    <property type="project" value="UniProtKB-KW"/>
</dbReference>